<evidence type="ECO:0000313" key="2">
    <source>
        <dbReference type="Proteomes" id="UP001055879"/>
    </source>
</evidence>
<dbReference type="Proteomes" id="UP001055879">
    <property type="component" value="Linkage Group LG11"/>
</dbReference>
<proteinExistence type="predicted"/>
<sequence length="150" mass="17336">MVKTIYVLFFNRRWHRWRPRFFTSTSSQPLIKPPVLHIADRRSISTRVALLLSSYCFLTSSMSENRFHLQITGTIHRVVDGKCEMRCEIGDEKYLPPPIQFGQIFEEELKAYDGNDPQKPLLMAIKGQTYDVYRVGILSVVAILSPLTCV</sequence>
<protein>
    <submittedName>
        <fullName evidence="1">Uncharacterized protein</fullName>
    </submittedName>
</protein>
<comment type="caution">
    <text evidence="1">The sequence shown here is derived from an EMBL/GenBank/DDBJ whole genome shotgun (WGS) entry which is preliminary data.</text>
</comment>
<organism evidence="1 2">
    <name type="scientific">Arctium lappa</name>
    <name type="common">Greater burdock</name>
    <name type="synonym">Lappa major</name>
    <dbReference type="NCBI Taxonomy" id="4217"/>
    <lineage>
        <taxon>Eukaryota</taxon>
        <taxon>Viridiplantae</taxon>
        <taxon>Streptophyta</taxon>
        <taxon>Embryophyta</taxon>
        <taxon>Tracheophyta</taxon>
        <taxon>Spermatophyta</taxon>
        <taxon>Magnoliopsida</taxon>
        <taxon>eudicotyledons</taxon>
        <taxon>Gunneridae</taxon>
        <taxon>Pentapetalae</taxon>
        <taxon>asterids</taxon>
        <taxon>campanulids</taxon>
        <taxon>Asterales</taxon>
        <taxon>Asteraceae</taxon>
        <taxon>Carduoideae</taxon>
        <taxon>Cardueae</taxon>
        <taxon>Arctiinae</taxon>
        <taxon>Arctium</taxon>
    </lineage>
</organism>
<keyword evidence="2" id="KW-1185">Reference proteome</keyword>
<name>A0ACB8Z218_ARCLA</name>
<gene>
    <name evidence="1" type="ORF">L6452_31501</name>
</gene>
<accession>A0ACB8Z218</accession>
<dbReference type="EMBL" id="CM042057">
    <property type="protein sequence ID" value="KAI3691699.1"/>
    <property type="molecule type" value="Genomic_DNA"/>
</dbReference>
<reference evidence="2" key="1">
    <citation type="journal article" date="2022" name="Mol. Ecol. Resour.">
        <title>The genomes of chicory, endive, great burdock and yacon provide insights into Asteraceae palaeo-polyploidization history and plant inulin production.</title>
        <authorList>
            <person name="Fan W."/>
            <person name="Wang S."/>
            <person name="Wang H."/>
            <person name="Wang A."/>
            <person name="Jiang F."/>
            <person name="Liu H."/>
            <person name="Zhao H."/>
            <person name="Xu D."/>
            <person name="Zhang Y."/>
        </authorList>
    </citation>
    <scope>NUCLEOTIDE SEQUENCE [LARGE SCALE GENOMIC DNA]</scope>
    <source>
        <strain evidence="2">cv. Niubang</strain>
    </source>
</reference>
<evidence type="ECO:0000313" key="1">
    <source>
        <dbReference type="EMBL" id="KAI3691699.1"/>
    </source>
</evidence>
<reference evidence="1 2" key="2">
    <citation type="journal article" date="2022" name="Mol. Ecol. Resour.">
        <title>The genomes of chicory, endive, great burdock and yacon provide insights into Asteraceae paleo-polyploidization history and plant inulin production.</title>
        <authorList>
            <person name="Fan W."/>
            <person name="Wang S."/>
            <person name="Wang H."/>
            <person name="Wang A."/>
            <person name="Jiang F."/>
            <person name="Liu H."/>
            <person name="Zhao H."/>
            <person name="Xu D."/>
            <person name="Zhang Y."/>
        </authorList>
    </citation>
    <scope>NUCLEOTIDE SEQUENCE [LARGE SCALE GENOMIC DNA]</scope>
    <source>
        <strain evidence="2">cv. Niubang</strain>
    </source>
</reference>